<keyword evidence="6" id="KW-0067">ATP-binding</keyword>
<organism evidence="9 10">
    <name type="scientific">Aeriscardovia aeriphila</name>
    <dbReference type="NCBI Taxonomy" id="218139"/>
    <lineage>
        <taxon>Bacteria</taxon>
        <taxon>Bacillati</taxon>
        <taxon>Actinomycetota</taxon>
        <taxon>Actinomycetes</taxon>
        <taxon>Bifidobacteriales</taxon>
        <taxon>Bifidobacteriaceae</taxon>
        <taxon>Aeriscardovia</taxon>
    </lineage>
</organism>
<dbReference type="PROSITE" id="PS50011">
    <property type="entry name" value="PROTEIN_KINASE_DOM"/>
    <property type="match status" value="1"/>
</dbReference>
<keyword evidence="2 9" id="KW-0723">Serine/threonine-protein kinase</keyword>
<keyword evidence="5 9" id="KW-0418">Kinase</keyword>
<protein>
    <recommendedName>
        <fullName evidence="1">non-specific serine/threonine protein kinase</fullName>
        <ecNumber evidence="1">2.7.11.1</ecNumber>
    </recommendedName>
</protein>
<keyword evidence="10" id="KW-1185">Reference proteome</keyword>
<dbReference type="CDD" id="cd14014">
    <property type="entry name" value="STKc_PknB_like"/>
    <property type="match status" value="1"/>
</dbReference>
<proteinExistence type="predicted"/>
<dbReference type="AlphaFoldDB" id="A0A261F875"/>
<dbReference type="PROSITE" id="PS00108">
    <property type="entry name" value="PROTEIN_KINASE_ST"/>
    <property type="match status" value="1"/>
</dbReference>
<evidence type="ECO:0000256" key="7">
    <source>
        <dbReference type="SAM" id="MobiDB-lite"/>
    </source>
</evidence>
<evidence type="ECO:0000256" key="6">
    <source>
        <dbReference type="ARBA" id="ARBA00022840"/>
    </source>
</evidence>
<dbReference type="EC" id="2.7.11.1" evidence="1"/>
<dbReference type="EMBL" id="MWWU01000003">
    <property type="protein sequence ID" value="OZG55265.1"/>
    <property type="molecule type" value="Genomic_DNA"/>
</dbReference>
<reference evidence="9 10" key="1">
    <citation type="journal article" date="2017" name="BMC Genomics">
        <title>Comparative genomic and phylogenomic analyses of the Bifidobacteriaceae family.</title>
        <authorList>
            <person name="Lugli G.A."/>
            <person name="Milani C."/>
            <person name="Turroni F."/>
            <person name="Duranti S."/>
            <person name="Mancabelli L."/>
            <person name="Mangifesta M."/>
            <person name="Ferrario C."/>
            <person name="Modesto M."/>
            <person name="Mattarelli P."/>
            <person name="Jiri K."/>
            <person name="van Sinderen D."/>
            <person name="Ventura M."/>
        </authorList>
    </citation>
    <scope>NUCLEOTIDE SEQUENCE [LARGE SCALE GENOMIC DNA]</scope>
    <source>
        <strain evidence="9 10">LMG 21773</strain>
    </source>
</reference>
<dbReference type="OrthoDB" id="9762169at2"/>
<feature type="region of interest" description="Disordered" evidence="7">
    <location>
        <begin position="275"/>
        <end position="305"/>
    </location>
</feature>
<evidence type="ECO:0000256" key="3">
    <source>
        <dbReference type="ARBA" id="ARBA00022679"/>
    </source>
</evidence>
<evidence type="ECO:0000256" key="4">
    <source>
        <dbReference type="ARBA" id="ARBA00022741"/>
    </source>
</evidence>
<name>A0A261F875_9BIFI</name>
<dbReference type="SUPFAM" id="SSF56112">
    <property type="entry name" value="Protein kinase-like (PK-like)"/>
    <property type="match status" value="1"/>
</dbReference>
<feature type="domain" description="Protein kinase" evidence="8">
    <location>
        <begin position="13"/>
        <end position="274"/>
    </location>
</feature>
<evidence type="ECO:0000259" key="8">
    <source>
        <dbReference type="PROSITE" id="PS50011"/>
    </source>
</evidence>
<evidence type="ECO:0000256" key="1">
    <source>
        <dbReference type="ARBA" id="ARBA00012513"/>
    </source>
</evidence>
<evidence type="ECO:0000313" key="9">
    <source>
        <dbReference type="EMBL" id="OZG55265.1"/>
    </source>
</evidence>
<feature type="compositionally biased region" description="Low complexity" evidence="7">
    <location>
        <begin position="370"/>
        <end position="387"/>
    </location>
</feature>
<dbReference type="PANTHER" id="PTHR43289:SF6">
    <property type="entry name" value="SERINE_THREONINE-PROTEIN KINASE NEKL-3"/>
    <property type="match status" value="1"/>
</dbReference>
<dbReference type="PANTHER" id="PTHR43289">
    <property type="entry name" value="MITOGEN-ACTIVATED PROTEIN KINASE KINASE KINASE 20-RELATED"/>
    <property type="match status" value="1"/>
</dbReference>
<dbReference type="SMART" id="SM00220">
    <property type="entry name" value="S_TKc"/>
    <property type="match status" value="1"/>
</dbReference>
<evidence type="ECO:0000256" key="5">
    <source>
        <dbReference type="ARBA" id="ARBA00022777"/>
    </source>
</evidence>
<sequence>MKLIEGQIIHGRYRLDERIAKGGMGEVWRATDMVLNHEVAVKALRSDLINDSSRLERLRTEAHNSANLAHPNIAALFEYYEHDNFGFLVMEFLHARSLADIYKERKRIPTLELLPIIEQVARGLHLAHAHGVIHRDVKPGNIMVSDQGLVKITDFGVSYSTNQAQITQDGMVVGTAQYISPEQAQGEHASPQSDIYSLGVVLYEGLAGHRPFTGATPVDIAAAQVNDPVPPLPHDLDPELVQYVMQMLEKDPHKRPATAVSVATRLSQIENRLIRQENGEEDYSVSPAAHARTSAPSSSPASSWKSTFASAGRLSLVNPFVNSLGDSSDNMPNASDEQEASQRTNLERGQSPYVSVPFEVNPLVSNPFVSSPDSRSLAPAPPSDSLSGVRSQAVSRTPFVPPIPQVSVAGESRNDGDMAQWKSQETRQPHRRVITSKPTWSKNVIVGPPGEENAQVIPPQNRQNSSNSKRLSSVEPSQQAGERAGYSKERTGETGGQR</sequence>
<dbReference type="GO" id="GO:0004674">
    <property type="term" value="F:protein serine/threonine kinase activity"/>
    <property type="evidence" value="ECO:0007669"/>
    <property type="project" value="UniProtKB-KW"/>
</dbReference>
<dbReference type="FunFam" id="1.10.510.10:FF:000021">
    <property type="entry name" value="Serine/threonine protein kinase"/>
    <property type="match status" value="1"/>
</dbReference>
<evidence type="ECO:0000256" key="2">
    <source>
        <dbReference type="ARBA" id="ARBA00022527"/>
    </source>
</evidence>
<dbReference type="InterPro" id="IPR008271">
    <property type="entry name" value="Ser/Thr_kinase_AS"/>
</dbReference>
<evidence type="ECO:0000313" key="10">
    <source>
        <dbReference type="Proteomes" id="UP000228976"/>
    </source>
</evidence>
<dbReference type="Proteomes" id="UP000228976">
    <property type="component" value="Unassembled WGS sequence"/>
</dbReference>
<dbReference type="InterPro" id="IPR000719">
    <property type="entry name" value="Prot_kinase_dom"/>
</dbReference>
<feature type="region of interest" description="Disordered" evidence="7">
    <location>
        <begin position="368"/>
        <end position="498"/>
    </location>
</feature>
<gene>
    <name evidence="9" type="ORF">AEAE_1062</name>
</gene>
<dbReference type="Gene3D" id="3.30.200.20">
    <property type="entry name" value="Phosphorylase Kinase, domain 1"/>
    <property type="match status" value="1"/>
</dbReference>
<comment type="caution">
    <text evidence="9">The sequence shown here is derived from an EMBL/GenBank/DDBJ whole genome shotgun (WGS) entry which is preliminary data.</text>
</comment>
<dbReference type="Gene3D" id="1.10.510.10">
    <property type="entry name" value="Transferase(Phosphotransferase) domain 1"/>
    <property type="match status" value="1"/>
</dbReference>
<dbReference type="InterPro" id="IPR011009">
    <property type="entry name" value="Kinase-like_dom_sf"/>
</dbReference>
<feature type="compositionally biased region" description="Low complexity" evidence="7">
    <location>
        <begin position="286"/>
        <end position="305"/>
    </location>
</feature>
<accession>A0A261F875</accession>
<feature type="compositionally biased region" description="Polar residues" evidence="7">
    <location>
        <begin position="458"/>
        <end position="480"/>
    </location>
</feature>
<dbReference type="GO" id="GO:0005524">
    <property type="term" value="F:ATP binding"/>
    <property type="evidence" value="ECO:0007669"/>
    <property type="project" value="UniProtKB-KW"/>
</dbReference>
<dbReference type="Pfam" id="PF00069">
    <property type="entry name" value="Pkinase"/>
    <property type="match status" value="1"/>
</dbReference>
<keyword evidence="3" id="KW-0808">Transferase</keyword>
<feature type="region of interest" description="Disordered" evidence="7">
    <location>
        <begin position="323"/>
        <end position="347"/>
    </location>
</feature>
<keyword evidence="4" id="KW-0547">Nucleotide-binding</keyword>